<keyword evidence="1" id="KW-0812">Transmembrane</keyword>
<feature type="transmembrane region" description="Helical" evidence="1">
    <location>
        <begin position="72"/>
        <end position="89"/>
    </location>
</feature>
<sequence>MTYPDSTEPAQSRRSVMARDACLVALAGTPTLVWYGAWRFASASLAVAACVALAVGCAATLIASRLGHTRKMLVALGLLALSVALAALTGRAQDYFLPGILIDALYAVVLSASVALRRPLIGVVLRAVAGRWRFRVPGSKRVHALLTLLWAARFAAEAVVMTVLYLRGDTDVLLVARFVLRAPLQVACAAVTLAVLAHGAAQQRKAETDSPKAAGN</sequence>
<evidence type="ECO:0000313" key="2">
    <source>
        <dbReference type="EMBL" id="UNM12987.1"/>
    </source>
</evidence>
<proteinExistence type="predicted"/>
<organism evidence="2 3">
    <name type="scientific">Streptomyces formicae</name>
    <dbReference type="NCBI Taxonomy" id="1616117"/>
    <lineage>
        <taxon>Bacteria</taxon>
        <taxon>Bacillati</taxon>
        <taxon>Actinomycetota</taxon>
        <taxon>Actinomycetes</taxon>
        <taxon>Kitasatosporales</taxon>
        <taxon>Streptomycetaceae</taxon>
        <taxon>Streptomyces</taxon>
    </lineage>
</organism>
<feature type="transmembrane region" description="Helical" evidence="1">
    <location>
        <begin position="95"/>
        <end position="116"/>
    </location>
</feature>
<feature type="transmembrane region" description="Helical" evidence="1">
    <location>
        <begin position="43"/>
        <end position="63"/>
    </location>
</feature>
<keyword evidence="1" id="KW-0472">Membrane</keyword>
<evidence type="ECO:0000256" key="1">
    <source>
        <dbReference type="SAM" id="Phobius"/>
    </source>
</evidence>
<dbReference type="InterPro" id="IPR016566">
    <property type="entry name" value="UCP010219"/>
</dbReference>
<feature type="transmembrane region" description="Helical" evidence="1">
    <location>
        <begin position="142"/>
        <end position="166"/>
    </location>
</feature>
<reference evidence="2 3" key="1">
    <citation type="submission" date="2021-03" db="EMBL/GenBank/DDBJ databases">
        <title>Complete genome of Streptomyces formicae strain 1H-GS9 (DSM 100524).</title>
        <authorList>
            <person name="Atanasov K.E."/>
            <person name="Altabella T."/>
            <person name="Ferrer A."/>
        </authorList>
    </citation>
    <scope>NUCLEOTIDE SEQUENCE [LARGE SCALE GENOMIC DNA]</scope>
    <source>
        <strain evidence="2 3">1H-GS9</strain>
    </source>
</reference>
<keyword evidence="1" id="KW-1133">Transmembrane helix</keyword>
<dbReference type="EMBL" id="CP071872">
    <property type="protein sequence ID" value="UNM12987.1"/>
    <property type="molecule type" value="Genomic_DNA"/>
</dbReference>
<protein>
    <submittedName>
        <fullName evidence="2">DUF3159 domain-containing protein</fullName>
    </submittedName>
</protein>
<accession>A0ABY3WQC2</accession>
<name>A0ABY3WQC2_9ACTN</name>
<dbReference type="RefSeq" id="WP_242331698.1">
    <property type="nucleotide sequence ID" value="NZ_CP071872.1"/>
</dbReference>
<feature type="transmembrane region" description="Helical" evidence="1">
    <location>
        <begin position="178"/>
        <end position="197"/>
    </location>
</feature>
<keyword evidence="3" id="KW-1185">Reference proteome</keyword>
<dbReference type="Pfam" id="PF11361">
    <property type="entry name" value="DUF3159"/>
    <property type="match status" value="1"/>
</dbReference>
<evidence type="ECO:0000313" key="3">
    <source>
        <dbReference type="Proteomes" id="UP000828924"/>
    </source>
</evidence>
<dbReference type="Proteomes" id="UP000828924">
    <property type="component" value="Chromosome"/>
</dbReference>
<feature type="transmembrane region" description="Helical" evidence="1">
    <location>
        <begin position="21"/>
        <end position="37"/>
    </location>
</feature>
<gene>
    <name evidence="2" type="ORF">J4032_17010</name>
</gene>